<dbReference type="InterPro" id="IPR001638">
    <property type="entry name" value="Solute-binding_3/MltF_N"/>
</dbReference>
<evidence type="ECO:0000256" key="2">
    <source>
        <dbReference type="SAM" id="SignalP"/>
    </source>
</evidence>
<protein>
    <submittedName>
        <fullName evidence="4">ABC transporter substrate-binding protein</fullName>
    </submittedName>
</protein>
<dbReference type="Gene3D" id="3.40.190.10">
    <property type="entry name" value="Periplasmic binding protein-like II"/>
    <property type="match status" value="2"/>
</dbReference>
<proteinExistence type="predicted"/>
<gene>
    <name evidence="4" type="ORF">H9962_00170</name>
</gene>
<dbReference type="PANTHER" id="PTHR35936:SF17">
    <property type="entry name" value="ARGININE-BINDING EXTRACELLULAR PROTEIN ARTP"/>
    <property type="match status" value="1"/>
</dbReference>
<dbReference type="SUPFAM" id="SSF53850">
    <property type="entry name" value="Periplasmic binding protein-like II"/>
    <property type="match status" value="1"/>
</dbReference>
<evidence type="ECO:0000313" key="4">
    <source>
        <dbReference type="EMBL" id="HJA07595.1"/>
    </source>
</evidence>
<dbReference type="SMART" id="SM00062">
    <property type="entry name" value="PBPb"/>
    <property type="match status" value="1"/>
</dbReference>
<dbReference type="EMBL" id="DXAN01000001">
    <property type="protein sequence ID" value="HJA07595.1"/>
    <property type="molecule type" value="Genomic_DNA"/>
</dbReference>
<keyword evidence="1 2" id="KW-0732">Signal</keyword>
<accession>A0A9D2HD47</accession>
<feature type="signal peptide" evidence="2">
    <location>
        <begin position="1"/>
        <end position="23"/>
    </location>
</feature>
<organism evidence="4 5">
    <name type="scientific">Candidatus Mailhella merdigallinarum</name>
    <dbReference type="NCBI Taxonomy" id="2838658"/>
    <lineage>
        <taxon>Bacteria</taxon>
        <taxon>Pseudomonadati</taxon>
        <taxon>Thermodesulfobacteriota</taxon>
        <taxon>Desulfovibrionia</taxon>
        <taxon>Desulfovibrionales</taxon>
        <taxon>Desulfovibrionaceae</taxon>
        <taxon>Mailhella</taxon>
    </lineage>
</organism>
<reference evidence="4" key="1">
    <citation type="journal article" date="2021" name="PeerJ">
        <title>Extensive microbial diversity within the chicken gut microbiome revealed by metagenomics and culture.</title>
        <authorList>
            <person name="Gilroy R."/>
            <person name="Ravi A."/>
            <person name="Getino M."/>
            <person name="Pursley I."/>
            <person name="Horton D.L."/>
            <person name="Alikhan N.F."/>
            <person name="Baker D."/>
            <person name="Gharbi K."/>
            <person name="Hall N."/>
            <person name="Watson M."/>
            <person name="Adriaenssens E.M."/>
            <person name="Foster-Nyarko E."/>
            <person name="Jarju S."/>
            <person name="Secka A."/>
            <person name="Antonio M."/>
            <person name="Oren A."/>
            <person name="Chaudhuri R.R."/>
            <person name="La Ragione R."/>
            <person name="Hildebrand F."/>
            <person name="Pallen M.J."/>
        </authorList>
    </citation>
    <scope>NUCLEOTIDE SEQUENCE</scope>
    <source>
        <strain evidence="4">CHK186-16707</strain>
    </source>
</reference>
<dbReference type="Proteomes" id="UP000824225">
    <property type="component" value="Unassembled WGS sequence"/>
</dbReference>
<dbReference type="Pfam" id="PF00497">
    <property type="entry name" value="SBP_bac_3"/>
    <property type="match status" value="1"/>
</dbReference>
<dbReference type="PANTHER" id="PTHR35936">
    <property type="entry name" value="MEMBRANE-BOUND LYTIC MUREIN TRANSGLYCOSYLASE F"/>
    <property type="match status" value="1"/>
</dbReference>
<comment type="caution">
    <text evidence="4">The sequence shown here is derived from an EMBL/GenBank/DDBJ whole genome shotgun (WGS) entry which is preliminary data.</text>
</comment>
<evidence type="ECO:0000256" key="1">
    <source>
        <dbReference type="ARBA" id="ARBA00022729"/>
    </source>
</evidence>
<feature type="domain" description="Solute-binding protein family 3/N-terminal" evidence="3">
    <location>
        <begin position="25"/>
        <end position="246"/>
    </location>
</feature>
<dbReference type="AlphaFoldDB" id="A0A9D2HD47"/>
<reference evidence="4" key="2">
    <citation type="submission" date="2021-04" db="EMBL/GenBank/DDBJ databases">
        <authorList>
            <person name="Gilroy R."/>
        </authorList>
    </citation>
    <scope>NUCLEOTIDE SEQUENCE</scope>
    <source>
        <strain evidence="4">CHK186-16707</strain>
    </source>
</reference>
<feature type="chain" id="PRO_5039116542" evidence="2">
    <location>
        <begin position="24"/>
        <end position="246"/>
    </location>
</feature>
<name>A0A9D2HD47_9BACT</name>
<dbReference type="CDD" id="cd13530">
    <property type="entry name" value="PBP2_peptides_like"/>
    <property type="match status" value="1"/>
</dbReference>
<evidence type="ECO:0000313" key="5">
    <source>
        <dbReference type="Proteomes" id="UP000824225"/>
    </source>
</evidence>
<evidence type="ECO:0000259" key="3">
    <source>
        <dbReference type="SMART" id="SM00062"/>
    </source>
</evidence>
<sequence>MKRLSLCLAALALALCAAVPATAKTYINGIDANYPPFAYVGEDGKPSGFDVDSMDWIAKKMGFEVKHQPMDWDGIIPALLGKKIDMVCSGMSISPERAAAVAFSDPYFTISKVIVTGKDSSLTADQVLQGKYRLGVQRGTNEHEYLETKKADEKLAFDLRFYDSAPMAVEDLLNGRIDAVALDSAPANDAINKGKPIKIVGTFAPDDVFGVAINKDNAELLQIVNEGYKLLMADPYWQELQAKYLK</sequence>